<dbReference type="Proteomes" id="UP000501316">
    <property type="component" value="Chromosome"/>
</dbReference>
<dbReference type="EMBL" id="CP046161">
    <property type="protein sequence ID" value="QKO29914.1"/>
    <property type="molecule type" value="Genomic_DNA"/>
</dbReference>
<dbReference type="RefSeq" id="WP_086036437.1">
    <property type="nucleotide sequence ID" value="NZ_CP046051.1"/>
</dbReference>
<evidence type="ECO:0000313" key="5">
    <source>
        <dbReference type="Proteomes" id="UP000509623"/>
    </source>
</evidence>
<dbReference type="Proteomes" id="UP000509623">
    <property type="component" value="Chromosome"/>
</dbReference>
<keyword evidence="5" id="KW-1185">Reference proteome</keyword>
<dbReference type="AlphaFoldDB" id="A0A859DNK7"/>
<evidence type="ECO:0000313" key="3">
    <source>
        <dbReference type="EMBL" id="QKO29914.1"/>
    </source>
</evidence>
<proteinExistence type="predicted"/>
<dbReference type="EMBL" id="CP046051">
    <property type="protein sequence ID" value="QKN23408.1"/>
    <property type="molecule type" value="Genomic_DNA"/>
</dbReference>
<dbReference type="KEGG" id="clf:GJQ69_02210"/>
<gene>
    <name evidence="2" type="ORF">GJQ69_02210</name>
    <name evidence="3" type="ORF">GKP14_02150</name>
</gene>
<sequence length="181" mass="20630">MDIFCEEIIKRKFSAKDAGILLLCLVGAVVILLLPMIFTPLLYFFIFILAGVGFGLYYLITSIDWEFEYSITNGDFTCDKIIHRRKRKPQFSINLHDTEEIGKYDPQKFTGRKFDYVYRVGRTVGGTDGEWYLAGHYGQYGRLLVVFSPSDKVLNAIHPFIKRTVDTSALPKPQAADKPAC</sequence>
<protein>
    <recommendedName>
        <fullName evidence="6">Bacterial Pleckstrin homology domain-containing protein</fullName>
    </recommendedName>
</protein>
<keyword evidence="1" id="KW-1133">Transmembrane helix</keyword>
<feature type="transmembrane region" description="Helical" evidence="1">
    <location>
        <begin position="20"/>
        <end position="37"/>
    </location>
</feature>
<evidence type="ECO:0000313" key="4">
    <source>
        <dbReference type="Proteomes" id="UP000501316"/>
    </source>
</evidence>
<accession>A0A859DNK7</accession>
<organism evidence="2 4">
    <name type="scientific">Caproicibacterium lactatifermentans</name>
    <dbReference type="NCBI Taxonomy" id="2666138"/>
    <lineage>
        <taxon>Bacteria</taxon>
        <taxon>Bacillati</taxon>
        <taxon>Bacillota</taxon>
        <taxon>Clostridia</taxon>
        <taxon>Eubacteriales</taxon>
        <taxon>Oscillospiraceae</taxon>
        <taxon>Caproicibacterium</taxon>
    </lineage>
</organism>
<reference evidence="3" key="2">
    <citation type="journal article" date="2021" name="Appl. Environ. Microbiol.">
        <title>Adaptability of a Caproate-Producing Bacterium Contributes to Its Dominance in an Anaerobic Fermentation System.</title>
        <authorList>
            <person name="Wang H."/>
            <person name="Gu Y."/>
            <person name="Zhou W."/>
            <person name="Zhao D."/>
            <person name="Qiao Z."/>
            <person name="Zheng J."/>
            <person name="Gao J."/>
            <person name="Chen X."/>
            <person name="Ren C."/>
            <person name="Xu Y."/>
        </authorList>
    </citation>
    <scope>NUCLEOTIDE SEQUENCE</scope>
    <source>
        <strain evidence="3">JNU-WLY1368</strain>
    </source>
</reference>
<feature type="transmembrane region" description="Helical" evidence="1">
    <location>
        <begin position="43"/>
        <end position="60"/>
    </location>
</feature>
<reference evidence="4 5" key="1">
    <citation type="submission" date="2019-11" db="EMBL/GenBank/DDBJ databases">
        <authorList>
            <person name="Ren C."/>
            <person name="Wang H."/>
            <person name="Xu Y."/>
        </authorList>
    </citation>
    <scope>NUCLEOTIDE SEQUENCE [LARGE SCALE GENOMIC DNA]</scope>
    <source>
        <strain evidence="5">JNU-WLY1368</strain>
        <strain evidence="2 4">LBM 19010</strain>
    </source>
</reference>
<reference evidence="3" key="3">
    <citation type="journal article" date="2022" name="Int. J. Syst. Evol. Microbiol.">
        <title>Caproicibacterium lactatifermentans sp. nov., isolated from pit clay used for the production of Chinese strong aroma-type liquor.</title>
        <authorList>
            <person name="Wang H."/>
            <person name="Gu Y."/>
            <person name="Zhao D."/>
            <person name="Qiao Z."/>
            <person name="Zheng J."/>
            <person name="Gao J."/>
            <person name="Ren C."/>
            <person name="Xu Y."/>
        </authorList>
    </citation>
    <scope>NUCLEOTIDE SEQUENCE</scope>
    <source>
        <strain evidence="3">JNU-WLY1368</strain>
    </source>
</reference>
<evidence type="ECO:0000313" key="2">
    <source>
        <dbReference type="EMBL" id="QKN23408.1"/>
    </source>
</evidence>
<name>A0A859DNK7_9FIRM</name>
<evidence type="ECO:0008006" key="6">
    <source>
        <dbReference type="Google" id="ProtNLM"/>
    </source>
</evidence>
<keyword evidence="1" id="KW-0472">Membrane</keyword>
<evidence type="ECO:0000256" key="1">
    <source>
        <dbReference type="SAM" id="Phobius"/>
    </source>
</evidence>
<keyword evidence="1" id="KW-0812">Transmembrane</keyword>